<dbReference type="STRING" id="70667.A0A3P7EYA3"/>
<evidence type="ECO:0000256" key="5">
    <source>
        <dbReference type="ARBA" id="ARBA00023136"/>
    </source>
</evidence>
<sequence>MKHFFSAVGVNTKFIVFFFYKKTVFIPYSFSPALIALARSMRMSQNLAGVTLLAFGNGAPDVFSAITAITTGDPEAPDEGLGLGFLMGDGAMSEYALNVMLTIVLIIVIIITLLMMTIVMVISAIIVVASYDDNFVVVGWQIVLSKAMDFKKTIRSLRIMHVQLVRITQVSDGDSGSSHTGLPLRAMNLRVNVQIHPIKNNKVCKLASEGQLAFLVGRSNLHTLIFFSFEIFSVEPHIKVRFLLNSGGYNQG</sequence>
<evidence type="ECO:0000256" key="1">
    <source>
        <dbReference type="ARBA" id="ARBA00004141"/>
    </source>
</evidence>
<dbReference type="OrthoDB" id="6287926at2759"/>
<feature type="transmembrane region" description="Helical" evidence="6">
    <location>
        <begin position="14"/>
        <end position="37"/>
    </location>
</feature>
<dbReference type="PANTHER" id="PTHR12266:SF0">
    <property type="entry name" value="MITOCHONDRIAL SODIUM_CALCIUM EXCHANGER PROTEIN"/>
    <property type="match status" value="1"/>
</dbReference>
<dbReference type="GO" id="GO:0016020">
    <property type="term" value="C:membrane"/>
    <property type="evidence" value="ECO:0007669"/>
    <property type="project" value="UniProtKB-SubCell"/>
</dbReference>
<evidence type="ECO:0000256" key="6">
    <source>
        <dbReference type="SAM" id="Phobius"/>
    </source>
</evidence>
<feature type="domain" description="Sodium/calcium exchanger membrane region" evidence="7">
    <location>
        <begin position="28"/>
        <end position="83"/>
    </location>
</feature>
<dbReference type="GO" id="GO:0006874">
    <property type="term" value="P:intracellular calcium ion homeostasis"/>
    <property type="evidence" value="ECO:0007669"/>
    <property type="project" value="TreeGrafter"/>
</dbReference>
<protein>
    <recommendedName>
        <fullName evidence="7">Sodium/calcium exchanger membrane region domain-containing protein</fullName>
    </recommendedName>
</protein>
<keyword evidence="9" id="KW-1185">Reference proteome</keyword>
<keyword evidence="3 6" id="KW-0812">Transmembrane</keyword>
<comment type="subcellular location">
    <subcellularLocation>
        <location evidence="1">Membrane</location>
        <topology evidence="1">Multi-pass membrane protein</topology>
    </subcellularLocation>
</comment>
<feature type="transmembrane region" description="Helical" evidence="6">
    <location>
        <begin position="95"/>
        <end position="128"/>
    </location>
</feature>
<keyword evidence="4 6" id="KW-1133">Transmembrane helix</keyword>
<dbReference type="InterPro" id="IPR051359">
    <property type="entry name" value="CaCA_antiporter"/>
</dbReference>
<proteinExistence type="predicted"/>
<name>A0A3P7EYA3_SCHSO</name>
<evidence type="ECO:0000256" key="4">
    <source>
        <dbReference type="ARBA" id="ARBA00022989"/>
    </source>
</evidence>
<dbReference type="EMBL" id="UYSU01041022">
    <property type="protein sequence ID" value="VDM02775.1"/>
    <property type="molecule type" value="Genomic_DNA"/>
</dbReference>
<dbReference type="AlphaFoldDB" id="A0A3P7EYA3"/>
<evidence type="ECO:0000259" key="7">
    <source>
        <dbReference type="Pfam" id="PF01699"/>
    </source>
</evidence>
<dbReference type="InterPro" id="IPR004837">
    <property type="entry name" value="NaCa_Exmemb"/>
</dbReference>
<reference evidence="8 9" key="1">
    <citation type="submission" date="2018-11" db="EMBL/GenBank/DDBJ databases">
        <authorList>
            <consortium name="Pathogen Informatics"/>
        </authorList>
    </citation>
    <scope>NUCLEOTIDE SEQUENCE [LARGE SCALE GENOMIC DNA]</scope>
    <source>
        <strain evidence="8 9">NST_G2</strain>
    </source>
</reference>
<keyword evidence="2" id="KW-0813">Transport</keyword>
<accession>A0A3P7EYA3</accession>
<dbReference type="PANTHER" id="PTHR12266">
    <property type="entry name" value="NA+/CA2+ K+ INDEPENDENT EXCHANGER"/>
    <property type="match status" value="1"/>
</dbReference>
<dbReference type="Proteomes" id="UP000275846">
    <property type="component" value="Unassembled WGS sequence"/>
</dbReference>
<dbReference type="Pfam" id="PF01699">
    <property type="entry name" value="Na_Ca_ex"/>
    <property type="match status" value="1"/>
</dbReference>
<evidence type="ECO:0000313" key="9">
    <source>
        <dbReference type="Proteomes" id="UP000275846"/>
    </source>
</evidence>
<evidence type="ECO:0000313" key="8">
    <source>
        <dbReference type="EMBL" id="VDM02775.1"/>
    </source>
</evidence>
<keyword evidence="5 6" id="KW-0472">Membrane</keyword>
<evidence type="ECO:0000256" key="3">
    <source>
        <dbReference type="ARBA" id="ARBA00022692"/>
    </source>
</evidence>
<dbReference type="GO" id="GO:0008324">
    <property type="term" value="F:monoatomic cation transmembrane transporter activity"/>
    <property type="evidence" value="ECO:0007669"/>
    <property type="project" value="TreeGrafter"/>
</dbReference>
<organism evidence="8 9">
    <name type="scientific">Schistocephalus solidus</name>
    <name type="common">Tapeworm</name>
    <dbReference type="NCBI Taxonomy" id="70667"/>
    <lineage>
        <taxon>Eukaryota</taxon>
        <taxon>Metazoa</taxon>
        <taxon>Spiralia</taxon>
        <taxon>Lophotrochozoa</taxon>
        <taxon>Platyhelminthes</taxon>
        <taxon>Cestoda</taxon>
        <taxon>Eucestoda</taxon>
        <taxon>Diphyllobothriidea</taxon>
        <taxon>Diphyllobothriidae</taxon>
        <taxon>Schistocephalus</taxon>
    </lineage>
</organism>
<gene>
    <name evidence="8" type="ORF">SSLN_LOCUS16389</name>
</gene>
<evidence type="ECO:0000256" key="2">
    <source>
        <dbReference type="ARBA" id="ARBA00022448"/>
    </source>
</evidence>